<gene>
    <name evidence="1" type="ORF">CSA60_01005</name>
</gene>
<evidence type="ECO:0008006" key="3">
    <source>
        <dbReference type="Google" id="ProtNLM"/>
    </source>
</evidence>
<evidence type="ECO:0000313" key="2">
    <source>
        <dbReference type="Proteomes" id="UP000243469"/>
    </source>
</evidence>
<dbReference type="InterPro" id="IPR011990">
    <property type="entry name" value="TPR-like_helical_dom_sf"/>
</dbReference>
<reference evidence="1 2" key="1">
    <citation type="submission" date="2017-10" db="EMBL/GenBank/DDBJ databases">
        <title>Novel microbial diversity and functional potential in the marine mammal oral microbiome.</title>
        <authorList>
            <person name="Dudek N.K."/>
            <person name="Sun C.L."/>
            <person name="Burstein D."/>
            <person name="Kantor R.S."/>
            <person name="Aliaga Goltsman D.S."/>
            <person name="Bik E.M."/>
            <person name="Thomas B.C."/>
            <person name="Banfield J.F."/>
            <person name="Relman D.A."/>
        </authorList>
    </citation>
    <scope>NUCLEOTIDE SEQUENCE [LARGE SCALE GENOMIC DNA]</scope>
    <source>
        <strain evidence="1">DOLJORAL78_47_21</strain>
    </source>
</reference>
<protein>
    <recommendedName>
        <fullName evidence="3">Sel1 repeat family protein</fullName>
    </recommendedName>
</protein>
<organism evidence="1 2">
    <name type="scientific">Neptuniibacter caesariensis</name>
    <dbReference type="NCBI Taxonomy" id="207954"/>
    <lineage>
        <taxon>Bacteria</taxon>
        <taxon>Pseudomonadati</taxon>
        <taxon>Pseudomonadota</taxon>
        <taxon>Gammaproteobacteria</taxon>
        <taxon>Oceanospirillales</taxon>
        <taxon>Oceanospirillaceae</taxon>
        <taxon>Neptuniibacter</taxon>
    </lineage>
</organism>
<name>A0A2G6JPX9_NEPCE</name>
<dbReference type="InterPro" id="IPR006597">
    <property type="entry name" value="Sel1-like"/>
</dbReference>
<dbReference type="Pfam" id="PF08238">
    <property type="entry name" value="Sel1"/>
    <property type="match status" value="3"/>
</dbReference>
<accession>A0A2G6JPX9</accession>
<evidence type="ECO:0000313" key="1">
    <source>
        <dbReference type="EMBL" id="PIE25270.1"/>
    </source>
</evidence>
<dbReference type="PANTHER" id="PTHR11102">
    <property type="entry name" value="SEL-1-LIKE PROTEIN"/>
    <property type="match status" value="1"/>
</dbReference>
<comment type="caution">
    <text evidence="1">The sequence shown here is derived from an EMBL/GenBank/DDBJ whole genome shotgun (WGS) entry which is preliminary data.</text>
</comment>
<dbReference type="PANTHER" id="PTHR11102:SF160">
    <property type="entry name" value="ERAD-ASSOCIATED E3 UBIQUITIN-PROTEIN LIGASE COMPONENT HRD3"/>
    <property type="match status" value="1"/>
</dbReference>
<proteinExistence type="predicted"/>
<dbReference type="STRING" id="207954.MED92_15588"/>
<dbReference type="SUPFAM" id="SSF81901">
    <property type="entry name" value="HCP-like"/>
    <property type="match status" value="1"/>
</dbReference>
<dbReference type="AlphaFoldDB" id="A0A2G6JPX9"/>
<dbReference type="EMBL" id="PDSH01000009">
    <property type="protein sequence ID" value="PIE25270.1"/>
    <property type="molecule type" value="Genomic_DNA"/>
</dbReference>
<dbReference type="Gene3D" id="1.25.40.10">
    <property type="entry name" value="Tetratricopeptide repeat domain"/>
    <property type="match status" value="1"/>
</dbReference>
<dbReference type="InterPro" id="IPR050767">
    <property type="entry name" value="Sel1_AlgK"/>
</dbReference>
<dbReference type="SMART" id="SM00671">
    <property type="entry name" value="SEL1"/>
    <property type="match status" value="2"/>
</dbReference>
<dbReference type="Proteomes" id="UP000243469">
    <property type="component" value="Unassembled WGS sequence"/>
</dbReference>
<sequence>MRFLSRLLAPAVFFIAYRMFRSSLQQKSIKKHNFVMKLFRFAADNGHKTALSVYGHLLHFRGDGVQNRIQGGIYLQQAAEKGDAKAQYQMGKIFEEGFEHYFQPDSNKAFSFYCQAAEQGHPLAIKRLISVYQHGELGQEVNPARAEHWLSRQV</sequence>